<accession>A0A9D1EXT4</accession>
<reference evidence="2" key="1">
    <citation type="submission" date="2020-10" db="EMBL/GenBank/DDBJ databases">
        <authorList>
            <person name="Gilroy R."/>
        </authorList>
    </citation>
    <scope>NUCLEOTIDE SEQUENCE</scope>
    <source>
        <strain evidence="2">6276</strain>
    </source>
</reference>
<evidence type="ECO:0000313" key="3">
    <source>
        <dbReference type="Proteomes" id="UP000823928"/>
    </source>
</evidence>
<keyword evidence="1" id="KW-0175">Coiled coil</keyword>
<organism evidence="2 3">
    <name type="scientific">Candidatus Scatousia excrementigallinarum</name>
    <dbReference type="NCBI Taxonomy" id="2840935"/>
    <lineage>
        <taxon>Bacteria</taxon>
        <taxon>Candidatus Scatousia</taxon>
    </lineage>
</organism>
<evidence type="ECO:0000256" key="1">
    <source>
        <dbReference type="SAM" id="Coils"/>
    </source>
</evidence>
<name>A0A9D1EXT4_9BACT</name>
<feature type="coiled-coil region" evidence="1">
    <location>
        <begin position="62"/>
        <end position="96"/>
    </location>
</feature>
<dbReference type="EMBL" id="DVIU01000049">
    <property type="protein sequence ID" value="HIS35490.1"/>
    <property type="molecule type" value="Genomic_DNA"/>
</dbReference>
<evidence type="ECO:0000313" key="2">
    <source>
        <dbReference type="EMBL" id="HIS35490.1"/>
    </source>
</evidence>
<dbReference type="Proteomes" id="UP000823928">
    <property type="component" value="Unassembled WGS sequence"/>
</dbReference>
<comment type="caution">
    <text evidence="2">The sequence shown here is derived from an EMBL/GenBank/DDBJ whole genome shotgun (WGS) entry which is preliminary data.</text>
</comment>
<reference evidence="2" key="2">
    <citation type="journal article" date="2021" name="PeerJ">
        <title>Extensive microbial diversity within the chicken gut microbiome revealed by metagenomics and culture.</title>
        <authorList>
            <person name="Gilroy R."/>
            <person name="Ravi A."/>
            <person name="Getino M."/>
            <person name="Pursley I."/>
            <person name="Horton D.L."/>
            <person name="Alikhan N.F."/>
            <person name="Baker D."/>
            <person name="Gharbi K."/>
            <person name="Hall N."/>
            <person name="Watson M."/>
            <person name="Adriaenssens E.M."/>
            <person name="Foster-Nyarko E."/>
            <person name="Jarju S."/>
            <person name="Secka A."/>
            <person name="Antonio M."/>
            <person name="Oren A."/>
            <person name="Chaudhuri R.R."/>
            <person name="La Ragione R."/>
            <person name="Hildebrand F."/>
            <person name="Pallen M.J."/>
        </authorList>
    </citation>
    <scope>NUCLEOTIDE SEQUENCE</scope>
    <source>
        <strain evidence="2">6276</strain>
    </source>
</reference>
<gene>
    <name evidence="2" type="ORF">IAC10_02505</name>
</gene>
<sequence>MNLIGVEVNHKVFGAGVIANVDEVNGRMDVQFKDGTKIFAFPQCFKQFISVSDETLKAELSALIAEDDRKKQEQAAKEAAEKAKKLELAKENEVIQAAKKPRAHFYPRKNIAFKCTYCDGGKSDSCIGFDGLCSDEQRHYNVFVGKRIWCSAEENLCRMCLDGKISKESLEEKYRENNAAVCYESNLFRSWSYEAGGVVNGINKGRPNTIRNVQTNSLCVLTTRKPNTDKTERYIFAVFIVIRSEEGDDLTAGKVIAHPKYRIALTEQESRQMCFWNYYQNKSDKAPYQWGSGLFRYINDATATNILRDIVKVKQNTADAPLAEEMLSYFTSING</sequence>
<dbReference type="AlphaFoldDB" id="A0A9D1EXT4"/>
<proteinExistence type="predicted"/>
<protein>
    <submittedName>
        <fullName evidence="2">Uncharacterized protein</fullName>
    </submittedName>
</protein>